<proteinExistence type="inferred from homology"/>
<dbReference type="InterPro" id="IPR023996">
    <property type="entry name" value="TonB-dep_OMP_SusC/RagA"/>
</dbReference>
<dbReference type="InterPro" id="IPR037066">
    <property type="entry name" value="Plug_dom_sf"/>
</dbReference>
<dbReference type="Gene3D" id="2.170.130.10">
    <property type="entry name" value="TonB-dependent receptor, plug domain"/>
    <property type="match status" value="1"/>
</dbReference>
<dbReference type="SUPFAM" id="SSF56935">
    <property type="entry name" value="Porins"/>
    <property type="match status" value="1"/>
</dbReference>
<keyword evidence="6 7" id="KW-0998">Cell outer membrane</keyword>
<dbReference type="RefSeq" id="WP_084639124.1">
    <property type="nucleotide sequence ID" value="NZ_FPIY01000001.1"/>
</dbReference>
<organism evidence="9 10">
    <name type="scientific">Cellulophaga fucicola</name>
    <dbReference type="NCBI Taxonomy" id="76595"/>
    <lineage>
        <taxon>Bacteria</taxon>
        <taxon>Pseudomonadati</taxon>
        <taxon>Bacteroidota</taxon>
        <taxon>Flavobacteriia</taxon>
        <taxon>Flavobacteriales</taxon>
        <taxon>Flavobacteriaceae</taxon>
        <taxon>Cellulophaga</taxon>
    </lineage>
</organism>
<dbReference type="InterPro" id="IPR012910">
    <property type="entry name" value="Plug_dom"/>
</dbReference>
<dbReference type="OrthoDB" id="9768177at2"/>
<evidence type="ECO:0000256" key="1">
    <source>
        <dbReference type="ARBA" id="ARBA00004571"/>
    </source>
</evidence>
<dbReference type="InterPro" id="IPR008969">
    <property type="entry name" value="CarboxyPept-like_regulatory"/>
</dbReference>
<dbReference type="Pfam" id="PF07715">
    <property type="entry name" value="Plug"/>
    <property type="match status" value="1"/>
</dbReference>
<accession>A0A1K1N0C5</accession>
<dbReference type="GO" id="GO:0009279">
    <property type="term" value="C:cell outer membrane"/>
    <property type="evidence" value="ECO:0007669"/>
    <property type="project" value="UniProtKB-SubCell"/>
</dbReference>
<feature type="domain" description="TonB-dependent receptor plug" evidence="8">
    <location>
        <begin position="222"/>
        <end position="322"/>
    </location>
</feature>
<keyword evidence="2 7" id="KW-0813">Transport</keyword>
<keyword evidence="5 7" id="KW-0472">Membrane</keyword>
<dbReference type="InterPro" id="IPR039426">
    <property type="entry name" value="TonB-dep_rcpt-like"/>
</dbReference>
<dbReference type="PROSITE" id="PS52016">
    <property type="entry name" value="TONB_DEPENDENT_REC_3"/>
    <property type="match status" value="1"/>
</dbReference>
<evidence type="ECO:0000313" key="10">
    <source>
        <dbReference type="Proteomes" id="UP000183257"/>
    </source>
</evidence>
<dbReference type="NCBIfam" id="TIGR04057">
    <property type="entry name" value="SusC_RagA_signa"/>
    <property type="match status" value="1"/>
</dbReference>
<evidence type="ECO:0000256" key="2">
    <source>
        <dbReference type="ARBA" id="ARBA00022448"/>
    </source>
</evidence>
<dbReference type="InterPro" id="IPR036942">
    <property type="entry name" value="Beta-barrel_TonB_sf"/>
</dbReference>
<dbReference type="Pfam" id="PF13715">
    <property type="entry name" value="CarbopepD_reg_2"/>
    <property type="match status" value="1"/>
</dbReference>
<comment type="subcellular location">
    <subcellularLocation>
        <location evidence="1 7">Cell outer membrane</location>
        <topology evidence="1 7">Multi-pass membrane protein</topology>
    </subcellularLocation>
</comment>
<sequence>MKIKVINSIYFRKRAGVLKFIMRIFLFLFCTTVFSFSSNEVFSQTAKVYIDADKVISVDEVFNIIRTQTDYTFLYHEDLFKGFPFLTVKRGSIKTNELLNNCFNVEGYDFSLTKNNTIIISPKRSSFTIQQKITGKITDVNGVPLLGVTVLVKGTKKGTYTDFDGLYSINAAKGDVISFSYVGFEAIEQEVTDATVIDAVLLRNATQLDEVVLSTGYQKISKERATGSFDKVDSKVLETKISQDILSKIEGELSGLLFDDADGPVIRGIGSLQVSATPLVVVDGFPISQGLESINPNDVKDITVLKDAAAASIWGIRAANGVIVITTKKGNKNRKPLIEFSTNYSVTPKNNLEDLNYASTSSFLEYEKHKADNGWALLPEGRNQPPLRAGLETYLKLNEGLISQADADGIINGLRGVDSRNEFQDLFMNDSYWSQYNFAISGGGENSMYRSSVSYNKNESNGFFKNNDSDQLIANLRGVFNVTPKLTISNDFNFTSSKQKNNGMSSGDYGNHYQYQKILDVNGNQIVQPFGLAQEFKEEKVAEGYPYNWDYNLMQEFNNKDNTVEGTSMRIQTAIDYKLLDYLSIQGSYQYEWSNYEGSSLYNENTYYVRNLVNTFTREEDGDLISHINKGSIYSYSNGTNKTRQGRIQLNFNKSFDDAKHRVTALAGYELRQVKNTFNSNTLYGFDPQALTSASMAFGERVPVTASGGGTRSVINPASVTYLENRFVSYYANGAYTYLNKYTVTGSIRLDDTNLFGASKDYRNIPLYSVGGKWDIHNEDFFKGNIFNSLSLRGTYGVNGNVDRTTGPHLIAENSRHYATDVEFAYIRNVKNPELRLEKVYVTNLGLDFGLFNNVVSGNVDYYYKKSTDLLSPVSFPSVYGFNNATINVGEMENEGVDVNLNVSVAQKTDLKYSTTLRFSHNKNTVTKVDVPEETVDTYLLGQPLEGKPLRYIYSFESAGLDANGDPLTLNENGQLVDVNGRIDVDGTLEEAPIQNTDALVYSGTTTPKYYGSWVNNISYKNFYVRTLVTYKLGHVFRNDNVLDYGRQTTAYIHSDFENRWQNPGDENTTSIPRVPTGPNDVGSSGYYYYAYGDQFIDSASHIRFKEIIFGYNFDSKVLENTGLDAFRISLQARNIGLINFNKWNEDPESFYLPTTPTFTLNFTLNF</sequence>
<evidence type="ECO:0000313" key="9">
    <source>
        <dbReference type="EMBL" id="SFW28701.1"/>
    </source>
</evidence>
<reference evidence="10" key="1">
    <citation type="submission" date="2016-11" db="EMBL/GenBank/DDBJ databases">
        <authorList>
            <person name="Varghese N."/>
            <person name="Submissions S."/>
        </authorList>
    </citation>
    <scope>NUCLEOTIDE SEQUENCE [LARGE SCALE GENOMIC DNA]</scope>
    <source>
        <strain evidence="10">DSM 24786</strain>
    </source>
</reference>
<comment type="similarity">
    <text evidence="7">Belongs to the TonB-dependent receptor family.</text>
</comment>
<keyword evidence="4 7" id="KW-0812">Transmembrane</keyword>
<evidence type="ECO:0000256" key="3">
    <source>
        <dbReference type="ARBA" id="ARBA00022452"/>
    </source>
</evidence>
<dbReference type="STRING" id="76595.SAMN05660313_01073"/>
<gene>
    <name evidence="9" type="ORF">SAMN05660313_01073</name>
</gene>
<evidence type="ECO:0000256" key="7">
    <source>
        <dbReference type="PROSITE-ProRule" id="PRU01360"/>
    </source>
</evidence>
<protein>
    <submittedName>
        <fullName evidence="9">TonB-linked outer membrane protein, SusC/RagA family</fullName>
    </submittedName>
</protein>
<keyword evidence="10" id="KW-1185">Reference proteome</keyword>
<dbReference type="NCBIfam" id="TIGR04056">
    <property type="entry name" value="OMP_RagA_SusC"/>
    <property type="match status" value="1"/>
</dbReference>
<evidence type="ECO:0000259" key="8">
    <source>
        <dbReference type="Pfam" id="PF07715"/>
    </source>
</evidence>
<dbReference type="Gene3D" id="2.40.170.20">
    <property type="entry name" value="TonB-dependent receptor, beta-barrel domain"/>
    <property type="match status" value="1"/>
</dbReference>
<evidence type="ECO:0000256" key="4">
    <source>
        <dbReference type="ARBA" id="ARBA00022692"/>
    </source>
</evidence>
<keyword evidence="3 7" id="KW-1134">Transmembrane beta strand</keyword>
<dbReference type="Gene3D" id="2.60.40.1120">
    <property type="entry name" value="Carboxypeptidase-like, regulatory domain"/>
    <property type="match status" value="1"/>
</dbReference>
<dbReference type="EMBL" id="FPIY01000001">
    <property type="protein sequence ID" value="SFW28701.1"/>
    <property type="molecule type" value="Genomic_DNA"/>
</dbReference>
<dbReference type="AlphaFoldDB" id="A0A1K1N0C5"/>
<name>A0A1K1N0C5_9FLAO</name>
<evidence type="ECO:0000256" key="5">
    <source>
        <dbReference type="ARBA" id="ARBA00023136"/>
    </source>
</evidence>
<dbReference type="Proteomes" id="UP000183257">
    <property type="component" value="Unassembled WGS sequence"/>
</dbReference>
<dbReference type="SUPFAM" id="SSF49464">
    <property type="entry name" value="Carboxypeptidase regulatory domain-like"/>
    <property type="match status" value="1"/>
</dbReference>
<evidence type="ECO:0000256" key="6">
    <source>
        <dbReference type="ARBA" id="ARBA00023237"/>
    </source>
</evidence>
<dbReference type="InterPro" id="IPR023997">
    <property type="entry name" value="TonB-dep_OMP_SusC/RagA_CS"/>
</dbReference>